<proteinExistence type="predicted"/>
<organism evidence="1 2">
    <name type="scientific">Cotesia congregata</name>
    <name type="common">Parasitoid wasp</name>
    <name type="synonym">Apanteles congregatus</name>
    <dbReference type="NCBI Taxonomy" id="51543"/>
    <lineage>
        <taxon>Eukaryota</taxon>
        <taxon>Metazoa</taxon>
        <taxon>Ecdysozoa</taxon>
        <taxon>Arthropoda</taxon>
        <taxon>Hexapoda</taxon>
        <taxon>Insecta</taxon>
        <taxon>Pterygota</taxon>
        <taxon>Neoptera</taxon>
        <taxon>Endopterygota</taxon>
        <taxon>Hymenoptera</taxon>
        <taxon>Apocrita</taxon>
        <taxon>Ichneumonoidea</taxon>
        <taxon>Braconidae</taxon>
        <taxon>Microgastrinae</taxon>
        <taxon>Cotesia</taxon>
    </lineage>
</organism>
<evidence type="ECO:0000313" key="2">
    <source>
        <dbReference type="Proteomes" id="UP000786811"/>
    </source>
</evidence>
<dbReference type="OrthoDB" id="7699805at2759"/>
<dbReference type="EMBL" id="CAJNRD030001121">
    <property type="protein sequence ID" value="CAG5096865.1"/>
    <property type="molecule type" value="Genomic_DNA"/>
</dbReference>
<dbReference type="AlphaFoldDB" id="A0A8J2ML91"/>
<evidence type="ECO:0000313" key="1">
    <source>
        <dbReference type="EMBL" id="CAG5096865.1"/>
    </source>
</evidence>
<reference evidence="1" key="1">
    <citation type="submission" date="2021-04" db="EMBL/GenBank/DDBJ databases">
        <authorList>
            <person name="Chebbi M.A.C M."/>
        </authorList>
    </citation>
    <scope>NUCLEOTIDE SEQUENCE</scope>
</reference>
<keyword evidence="2" id="KW-1185">Reference proteome</keyword>
<comment type="caution">
    <text evidence="1">The sequence shown here is derived from an EMBL/GenBank/DDBJ whole genome shotgun (WGS) entry which is preliminary data.</text>
</comment>
<name>A0A8J2ML91_COTCN</name>
<accession>A0A8J2ML91</accession>
<gene>
    <name evidence="1" type="ORF">HICCMSTLAB_LOCUS8424</name>
</gene>
<protein>
    <submittedName>
        <fullName evidence="1">Uncharacterized protein</fullName>
    </submittedName>
</protein>
<sequence>MRKELKHEISRARENYLKNSLSNLSYGTQIWSKLKHLGLVKRTTSSPLNHFEPSDLNEHFAAMVRRHPACDQQFVNSLFQLHKSKVNSSFTWTEIDIVDVTKALHLTLQKSKGNSPDGLDLRWLKNHVPQITIFLTALFNRSLDTGVFPHTWKAIFIIPINKYDLKLYCMFSFVKDVVNT</sequence>
<dbReference type="Proteomes" id="UP000786811">
    <property type="component" value="Unassembled WGS sequence"/>
</dbReference>